<dbReference type="Proteomes" id="UP001595851">
    <property type="component" value="Unassembled WGS sequence"/>
</dbReference>
<feature type="compositionally biased region" description="Gly residues" evidence="1">
    <location>
        <begin position="214"/>
        <end position="232"/>
    </location>
</feature>
<feature type="transmembrane region" description="Helical" evidence="2">
    <location>
        <begin position="133"/>
        <end position="152"/>
    </location>
</feature>
<name>A0ABV8GGG1_9ACTN</name>
<accession>A0ABV8GGG1</accession>
<feature type="region of interest" description="Disordered" evidence="1">
    <location>
        <begin position="202"/>
        <end position="232"/>
    </location>
</feature>
<proteinExistence type="predicted"/>
<evidence type="ECO:0000256" key="1">
    <source>
        <dbReference type="SAM" id="MobiDB-lite"/>
    </source>
</evidence>
<dbReference type="EMBL" id="JBHSBI010000019">
    <property type="protein sequence ID" value="MFC4012105.1"/>
    <property type="molecule type" value="Genomic_DNA"/>
</dbReference>
<evidence type="ECO:0000256" key="2">
    <source>
        <dbReference type="SAM" id="Phobius"/>
    </source>
</evidence>
<organism evidence="3 4">
    <name type="scientific">Nonomuraea purpurea</name>
    <dbReference type="NCBI Taxonomy" id="1849276"/>
    <lineage>
        <taxon>Bacteria</taxon>
        <taxon>Bacillati</taxon>
        <taxon>Actinomycetota</taxon>
        <taxon>Actinomycetes</taxon>
        <taxon>Streptosporangiales</taxon>
        <taxon>Streptosporangiaceae</taxon>
        <taxon>Nonomuraea</taxon>
    </lineage>
</organism>
<evidence type="ECO:0000313" key="3">
    <source>
        <dbReference type="EMBL" id="MFC4012105.1"/>
    </source>
</evidence>
<protein>
    <recommendedName>
        <fullName evidence="5">TIGR04222 domain-containing membrane protein</fullName>
    </recommendedName>
</protein>
<keyword evidence="2" id="KW-0472">Membrane</keyword>
<reference evidence="4" key="1">
    <citation type="journal article" date="2019" name="Int. J. Syst. Evol. Microbiol.">
        <title>The Global Catalogue of Microorganisms (GCM) 10K type strain sequencing project: providing services to taxonomists for standard genome sequencing and annotation.</title>
        <authorList>
            <consortium name="The Broad Institute Genomics Platform"/>
            <consortium name="The Broad Institute Genome Sequencing Center for Infectious Disease"/>
            <person name="Wu L."/>
            <person name="Ma J."/>
        </authorList>
    </citation>
    <scope>NUCLEOTIDE SEQUENCE [LARGE SCALE GENOMIC DNA]</scope>
    <source>
        <strain evidence="4">TBRC 1276</strain>
    </source>
</reference>
<dbReference type="RefSeq" id="WP_379532026.1">
    <property type="nucleotide sequence ID" value="NZ_JBHSBI010000019.1"/>
</dbReference>
<keyword evidence="2" id="KW-1133">Transmembrane helix</keyword>
<sequence length="232" mass="24875">MHLALLIASIVLAVLVVVIFRSLGREVAVLKAGVPVFQPRELTPYELAYLANGAWHTAFAVIATQVAAQTLRASRDGRVHEVRSGREPSDPLDEQVLQLVAGHPGGRDTYQVREELFHGPYLELLGRRLTDPLVLAACVLAVALLTVLITSFKYDDWRLQRPTPAGQHVLESARKDNPPQAAQGPVAIALYDQRELYEALYGPPPTSYRRPGSRGSGDAPGGGGCGGGCGGP</sequence>
<evidence type="ECO:0000313" key="4">
    <source>
        <dbReference type="Proteomes" id="UP001595851"/>
    </source>
</evidence>
<keyword evidence="4" id="KW-1185">Reference proteome</keyword>
<keyword evidence="2" id="KW-0812">Transmembrane</keyword>
<evidence type="ECO:0008006" key="5">
    <source>
        <dbReference type="Google" id="ProtNLM"/>
    </source>
</evidence>
<comment type="caution">
    <text evidence="3">The sequence shown here is derived from an EMBL/GenBank/DDBJ whole genome shotgun (WGS) entry which is preliminary data.</text>
</comment>
<gene>
    <name evidence="3" type="ORF">ACFOY2_33060</name>
</gene>